<reference evidence="4" key="2">
    <citation type="journal article" date="2023" name="Proc. Natl. Acad. Sci. U.S.A.">
        <title>A global phylogenomic analysis of the shiitake genus Lentinula.</title>
        <authorList>
            <person name="Sierra-Patev S."/>
            <person name="Min B."/>
            <person name="Naranjo-Ortiz M."/>
            <person name="Looney B."/>
            <person name="Konkel Z."/>
            <person name="Slot J.C."/>
            <person name="Sakamoto Y."/>
            <person name="Steenwyk J.L."/>
            <person name="Rokas A."/>
            <person name="Carro J."/>
            <person name="Camarero S."/>
            <person name="Ferreira P."/>
            <person name="Molpeceres G."/>
            <person name="Ruiz-Duenas F.J."/>
            <person name="Serrano A."/>
            <person name="Henrissat B."/>
            <person name="Drula E."/>
            <person name="Hughes K.W."/>
            <person name="Mata J.L."/>
            <person name="Ishikawa N.K."/>
            <person name="Vargas-Isla R."/>
            <person name="Ushijima S."/>
            <person name="Smith C.A."/>
            <person name="Donoghue J."/>
            <person name="Ahrendt S."/>
            <person name="Andreopoulos W."/>
            <person name="He G."/>
            <person name="LaButti K."/>
            <person name="Lipzen A."/>
            <person name="Ng V."/>
            <person name="Riley R."/>
            <person name="Sandor L."/>
            <person name="Barry K."/>
            <person name="Martinez A.T."/>
            <person name="Xiao Y."/>
            <person name="Gibbons J.G."/>
            <person name="Terashima K."/>
            <person name="Grigoriev I.V."/>
            <person name="Hibbett D."/>
        </authorList>
    </citation>
    <scope>NUCLEOTIDE SEQUENCE</scope>
    <source>
        <strain evidence="4">Sp2 HRB7682 ss15</strain>
    </source>
</reference>
<dbReference type="AlphaFoldDB" id="A0A9W9B195"/>
<comment type="similarity">
    <text evidence="1">Belongs to the peptidase C14B family.</text>
</comment>
<organism evidence="4 5">
    <name type="scientific">Lentinula lateritia</name>
    <dbReference type="NCBI Taxonomy" id="40482"/>
    <lineage>
        <taxon>Eukaryota</taxon>
        <taxon>Fungi</taxon>
        <taxon>Dikarya</taxon>
        <taxon>Basidiomycota</taxon>
        <taxon>Agaricomycotina</taxon>
        <taxon>Agaricomycetes</taxon>
        <taxon>Agaricomycetidae</taxon>
        <taxon>Agaricales</taxon>
        <taxon>Marasmiineae</taxon>
        <taxon>Omphalotaceae</taxon>
        <taxon>Lentinula</taxon>
    </lineage>
</organism>
<dbReference type="Proteomes" id="UP001150238">
    <property type="component" value="Unassembled WGS sequence"/>
</dbReference>
<dbReference type="GO" id="GO:0005737">
    <property type="term" value="C:cytoplasm"/>
    <property type="evidence" value="ECO:0007669"/>
    <property type="project" value="TreeGrafter"/>
</dbReference>
<accession>A0A9W9B195</accession>
<evidence type="ECO:0000259" key="3">
    <source>
        <dbReference type="Pfam" id="PF00656"/>
    </source>
</evidence>
<evidence type="ECO:0000256" key="1">
    <source>
        <dbReference type="ARBA" id="ARBA00009005"/>
    </source>
</evidence>
<dbReference type="InterPro" id="IPR050452">
    <property type="entry name" value="Metacaspase"/>
</dbReference>
<sequence>MPRHTHTSRSPPHDLLNSEDATNKRETVVSLTRKALLIGVKETLQSQAEKLPGTHKDVRAMKNLLIATYQYQERDIITLLDCDDTHPKDRHPTRENILRELHALVEDAQPRDHLFFYYAGHVEQQTTDDPKEEDGLDEFIVPCDCDGVENAIQDDVLREILVESLPAQCKLTVILVYIGRPTTTFKLWSLDLDHWRCNRRRAKVPFLPQFHLKEKHSLRNNNGKQTSQQGLAVYENLRTNDTQFTQSKTTLPISLRRTVNVENNQAFPSRTPTATSAKVWRILRKTRTTLNISAVSNSLNFLRRRNTSPYNNSNLVVQTQIQPSTTTQKHSVPLRKPTRLGSLDISIPRCASPIQFCDGDCHDRDEYIYDGPLVIALSACTDAQRAWESGDQGTLTKTLVDLLQKNPHPRLATMMDNLGLILPPPSFTSSSQASHETSHRIHHAIVNTYHKETLKYKRQLAKWKQKHPSQASDQPLDEGQLNMDETQDPQLSSLRPLEMSAEWAP</sequence>
<evidence type="ECO:0000313" key="4">
    <source>
        <dbReference type="EMBL" id="KAJ4495691.1"/>
    </source>
</evidence>
<dbReference type="Pfam" id="PF00656">
    <property type="entry name" value="Peptidase_C14"/>
    <property type="match status" value="1"/>
</dbReference>
<dbReference type="EMBL" id="JANVFS010000001">
    <property type="protein sequence ID" value="KAJ4495691.1"/>
    <property type="molecule type" value="Genomic_DNA"/>
</dbReference>
<name>A0A9W9B195_9AGAR</name>
<protein>
    <submittedName>
        <fullName evidence="4">Caspase domain-containing protein</fullName>
    </submittedName>
</protein>
<dbReference type="GO" id="GO:0004197">
    <property type="term" value="F:cysteine-type endopeptidase activity"/>
    <property type="evidence" value="ECO:0007669"/>
    <property type="project" value="InterPro"/>
</dbReference>
<reference evidence="4" key="1">
    <citation type="submission" date="2022-08" db="EMBL/GenBank/DDBJ databases">
        <authorList>
            <consortium name="DOE Joint Genome Institute"/>
            <person name="Min B."/>
            <person name="Riley R."/>
            <person name="Sierra-Patev S."/>
            <person name="Naranjo-Ortiz M."/>
            <person name="Looney B."/>
            <person name="Konkel Z."/>
            <person name="Slot J.C."/>
            <person name="Sakamoto Y."/>
            <person name="Steenwyk J.L."/>
            <person name="Rokas A."/>
            <person name="Carro J."/>
            <person name="Camarero S."/>
            <person name="Ferreira P."/>
            <person name="Molpeceres G."/>
            <person name="Ruiz-Duenas F.J."/>
            <person name="Serrano A."/>
            <person name="Henrissat B."/>
            <person name="Drula E."/>
            <person name="Hughes K.W."/>
            <person name="Mata J.L."/>
            <person name="Ishikawa N.K."/>
            <person name="Vargas-Isla R."/>
            <person name="Ushijima S."/>
            <person name="Smith C.A."/>
            <person name="Ahrendt S."/>
            <person name="Andreopoulos W."/>
            <person name="He G."/>
            <person name="Labutti K."/>
            <person name="Lipzen A."/>
            <person name="Ng V."/>
            <person name="Sandor L."/>
            <person name="Barry K."/>
            <person name="Martinez A.T."/>
            <person name="Xiao Y."/>
            <person name="Gibbons J.G."/>
            <person name="Terashima K."/>
            <person name="Hibbett D.S."/>
            <person name="Grigoriev I.V."/>
        </authorList>
    </citation>
    <scope>NUCLEOTIDE SEQUENCE</scope>
    <source>
        <strain evidence="4">Sp2 HRB7682 ss15</strain>
    </source>
</reference>
<feature type="domain" description="Peptidase C14 caspase" evidence="3">
    <location>
        <begin position="32"/>
        <end position="418"/>
    </location>
</feature>
<evidence type="ECO:0000256" key="2">
    <source>
        <dbReference type="SAM" id="MobiDB-lite"/>
    </source>
</evidence>
<gene>
    <name evidence="4" type="ORF">C8J55DRAFT_601016</name>
</gene>
<feature type="region of interest" description="Disordered" evidence="2">
    <location>
        <begin position="460"/>
        <end position="505"/>
    </location>
</feature>
<feature type="region of interest" description="Disordered" evidence="2">
    <location>
        <begin position="1"/>
        <end position="22"/>
    </location>
</feature>
<dbReference type="GO" id="GO:0006508">
    <property type="term" value="P:proteolysis"/>
    <property type="evidence" value="ECO:0007669"/>
    <property type="project" value="InterPro"/>
</dbReference>
<dbReference type="InterPro" id="IPR011600">
    <property type="entry name" value="Pept_C14_caspase"/>
</dbReference>
<dbReference type="PANTHER" id="PTHR48104:SF30">
    <property type="entry name" value="METACASPASE-1"/>
    <property type="match status" value="1"/>
</dbReference>
<dbReference type="Gene3D" id="3.40.50.12660">
    <property type="match status" value="1"/>
</dbReference>
<dbReference type="PANTHER" id="PTHR48104">
    <property type="entry name" value="METACASPASE-4"/>
    <property type="match status" value="1"/>
</dbReference>
<evidence type="ECO:0000313" key="5">
    <source>
        <dbReference type="Proteomes" id="UP001150238"/>
    </source>
</evidence>
<proteinExistence type="inferred from homology"/>
<comment type="caution">
    <text evidence="4">The sequence shown here is derived from an EMBL/GenBank/DDBJ whole genome shotgun (WGS) entry which is preliminary data.</text>
</comment>